<gene>
    <name evidence="3" type="ORF">GCM10007304_37390</name>
</gene>
<protein>
    <recommendedName>
        <fullName evidence="5">DUF5313 domain-containing protein</fullName>
    </recommendedName>
</protein>
<name>A0A917G2V9_9NOCA</name>
<evidence type="ECO:0000313" key="4">
    <source>
        <dbReference type="Proteomes" id="UP000654257"/>
    </source>
</evidence>
<feature type="transmembrane region" description="Helical" evidence="2">
    <location>
        <begin position="65"/>
        <end position="85"/>
    </location>
</feature>
<keyword evidence="2" id="KW-0812">Transmembrane</keyword>
<evidence type="ECO:0000313" key="3">
    <source>
        <dbReference type="EMBL" id="GGG20011.1"/>
    </source>
</evidence>
<keyword evidence="2" id="KW-1133">Transmembrane helix</keyword>
<accession>A0A917G2V9</accession>
<dbReference type="Proteomes" id="UP000654257">
    <property type="component" value="Unassembled WGS sequence"/>
</dbReference>
<evidence type="ECO:0000256" key="1">
    <source>
        <dbReference type="SAM" id="MobiDB-lite"/>
    </source>
</evidence>
<evidence type="ECO:0008006" key="5">
    <source>
        <dbReference type="Google" id="ProtNLM"/>
    </source>
</evidence>
<keyword evidence="2" id="KW-0472">Membrane</keyword>
<evidence type="ECO:0000256" key="2">
    <source>
        <dbReference type="SAM" id="Phobius"/>
    </source>
</evidence>
<dbReference type="AlphaFoldDB" id="A0A917G2V9"/>
<feature type="region of interest" description="Disordered" evidence="1">
    <location>
        <begin position="94"/>
        <end position="128"/>
    </location>
</feature>
<dbReference type="Pfam" id="PF17240">
    <property type="entry name" value="DUF5313"/>
    <property type="match status" value="1"/>
</dbReference>
<sequence>MSTTRPNPIQWLGYAAGRTLPPSMQDWVRNDLVGPRAVPRHLARNMVLFSPVFAAFLLFPGELWLRGAMILLGVLLALFYTAAYMEQNRMRRLERHGLPPTLQNPKKQQRIDAEREAYEKRHSPFGLG</sequence>
<dbReference type="RefSeq" id="WP_188546404.1">
    <property type="nucleotide sequence ID" value="NZ_BMCU01000004.1"/>
</dbReference>
<reference evidence="3" key="1">
    <citation type="journal article" date="2014" name="Int. J. Syst. Evol. Microbiol.">
        <title>Complete genome sequence of Corynebacterium casei LMG S-19264T (=DSM 44701T), isolated from a smear-ripened cheese.</title>
        <authorList>
            <consortium name="US DOE Joint Genome Institute (JGI-PGF)"/>
            <person name="Walter F."/>
            <person name="Albersmeier A."/>
            <person name="Kalinowski J."/>
            <person name="Ruckert C."/>
        </authorList>
    </citation>
    <scope>NUCLEOTIDE SEQUENCE</scope>
    <source>
        <strain evidence="3">CCM 7905</strain>
    </source>
</reference>
<feature type="transmembrane region" description="Helical" evidence="2">
    <location>
        <begin position="42"/>
        <end position="59"/>
    </location>
</feature>
<keyword evidence="4" id="KW-1185">Reference proteome</keyword>
<comment type="caution">
    <text evidence="3">The sequence shown here is derived from an EMBL/GenBank/DDBJ whole genome shotgun (WGS) entry which is preliminary data.</text>
</comment>
<dbReference type="InterPro" id="IPR035197">
    <property type="entry name" value="DUF5313"/>
</dbReference>
<proteinExistence type="predicted"/>
<feature type="compositionally biased region" description="Basic and acidic residues" evidence="1">
    <location>
        <begin position="109"/>
        <end position="122"/>
    </location>
</feature>
<dbReference type="EMBL" id="BMCU01000004">
    <property type="protein sequence ID" value="GGG20011.1"/>
    <property type="molecule type" value="Genomic_DNA"/>
</dbReference>
<organism evidence="3 4">
    <name type="scientific">Rhodococcoides trifolii</name>
    <dbReference type="NCBI Taxonomy" id="908250"/>
    <lineage>
        <taxon>Bacteria</taxon>
        <taxon>Bacillati</taxon>
        <taxon>Actinomycetota</taxon>
        <taxon>Actinomycetes</taxon>
        <taxon>Mycobacteriales</taxon>
        <taxon>Nocardiaceae</taxon>
        <taxon>Rhodococcoides</taxon>
    </lineage>
</organism>
<reference evidence="3" key="2">
    <citation type="submission" date="2020-09" db="EMBL/GenBank/DDBJ databases">
        <authorList>
            <person name="Sun Q."/>
            <person name="Sedlacek I."/>
        </authorList>
    </citation>
    <scope>NUCLEOTIDE SEQUENCE</scope>
    <source>
        <strain evidence="3">CCM 7905</strain>
    </source>
</reference>